<feature type="modified residue" description="4-aspartylphosphate" evidence="1">
    <location>
        <position position="60"/>
    </location>
</feature>
<name>A0ABX1LNH1_9CYAN</name>
<comment type="caution">
    <text evidence="3">The sequence shown here is derived from an EMBL/GenBank/DDBJ whole genome shotgun (WGS) entry which is preliminary data.</text>
</comment>
<dbReference type="InterPro" id="IPR001789">
    <property type="entry name" value="Sig_transdc_resp-reg_receiver"/>
</dbReference>
<dbReference type="PROSITE" id="PS50110">
    <property type="entry name" value="RESPONSE_REGULATORY"/>
    <property type="match status" value="1"/>
</dbReference>
<keyword evidence="1" id="KW-0597">Phosphoprotein</keyword>
<gene>
    <name evidence="3" type="ORF">HC246_06550</name>
</gene>
<sequence length="140" mass="16053">MRSCDPILLVEDSLIDIMILKRGLKEINAHNPLHVSNDGEDALQFLKEQTQTHPALILLDINMPRMNGLEFLSIIKKSPQWRRIPVVVLTTSQEECDRKASFDLGAAGYVVKPLSYPDFVEHLKVIYEYWCLNESPQLPH</sequence>
<dbReference type="RefSeq" id="WP_169362679.1">
    <property type="nucleotide sequence ID" value="NZ_JAAVJL010000001.1"/>
</dbReference>
<dbReference type="CDD" id="cd17557">
    <property type="entry name" value="REC_Rcp-like"/>
    <property type="match status" value="1"/>
</dbReference>
<dbReference type="SUPFAM" id="SSF52172">
    <property type="entry name" value="CheY-like"/>
    <property type="match status" value="1"/>
</dbReference>
<dbReference type="Pfam" id="PF00072">
    <property type="entry name" value="Response_reg"/>
    <property type="match status" value="1"/>
</dbReference>
<organism evidence="3 4">
    <name type="scientific">Pseudanabaena yagii GIHE-NHR1</name>
    <dbReference type="NCBI Taxonomy" id="2722753"/>
    <lineage>
        <taxon>Bacteria</taxon>
        <taxon>Bacillati</taxon>
        <taxon>Cyanobacteriota</taxon>
        <taxon>Cyanophyceae</taxon>
        <taxon>Pseudanabaenales</taxon>
        <taxon>Pseudanabaenaceae</taxon>
        <taxon>Pseudanabaena</taxon>
        <taxon>Pseudanabaena yagii</taxon>
    </lineage>
</organism>
<keyword evidence="4" id="KW-1185">Reference proteome</keyword>
<feature type="domain" description="Response regulatory" evidence="2">
    <location>
        <begin position="6"/>
        <end position="127"/>
    </location>
</feature>
<dbReference type="SMART" id="SM00448">
    <property type="entry name" value="REC"/>
    <property type="match status" value="1"/>
</dbReference>
<evidence type="ECO:0000313" key="3">
    <source>
        <dbReference type="EMBL" id="NMF57682.1"/>
    </source>
</evidence>
<evidence type="ECO:0000256" key="1">
    <source>
        <dbReference type="PROSITE-ProRule" id="PRU00169"/>
    </source>
</evidence>
<dbReference type="PANTHER" id="PTHR44520">
    <property type="entry name" value="RESPONSE REGULATOR RCP1-RELATED"/>
    <property type="match status" value="1"/>
</dbReference>
<proteinExistence type="predicted"/>
<dbReference type="Gene3D" id="3.40.50.2300">
    <property type="match status" value="1"/>
</dbReference>
<dbReference type="Proteomes" id="UP000738376">
    <property type="component" value="Unassembled WGS sequence"/>
</dbReference>
<dbReference type="EMBL" id="JAAVJL010000001">
    <property type="protein sequence ID" value="NMF57682.1"/>
    <property type="molecule type" value="Genomic_DNA"/>
</dbReference>
<dbReference type="InterPro" id="IPR011006">
    <property type="entry name" value="CheY-like_superfamily"/>
</dbReference>
<dbReference type="InterPro" id="IPR052893">
    <property type="entry name" value="TCS_response_regulator"/>
</dbReference>
<dbReference type="PANTHER" id="PTHR44520:SF2">
    <property type="entry name" value="RESPONSE REGULATOR RCP1"/>
    <property type="match status" value="1"/>
</dbReference>
<accession>A0ABX1LNH1</accession>
<protein>
    <submittedName>
        <fullName evidence="3">Response regulator</fullName>
    </submittedName>
</protein>
<reference evidence="3 4" key="1">
    <citation type="submission" date="2020-03" db="EMBL/GenBank/DDBJ databases">
        <title>Draft Genome Sequence of 2-Methylisoborneol Producing Pseudanabaena yagii Strain GIHE-NHR1 Isolated from North Han River in South Korea.</title>
        <authorList>
            <person name="Jeong J."/>
        </authorList>
    </citation>
    <scope>NUCLEOTIDE SEQUENCE [LARGE SCALE GENOMIC DNA]</scope>
    <source>
        <strain evidence="3 4">GIHE-NHR1</strain>
    </source>
</reference>
<evidence type="ECO:0000313" key="4">
    <source>
        <dbReference type="Proteomes" id="UP000738376"/>
    </source>
</evidence>
<evidence type="ECO:0000259" key="2">
    <source>
        <dbReference type="PROSITE" id="PS50110"/>
    </source>
</evidence>